<accession>A0ABQ5QXK2</accession>
<evidence type="ECO:0000259" key="1">
    <source>
        <dbReference type="Pfam" id="PF01636"/>
    </source>
</evidence>
<dbReference type="InterPro" id="IPR002575">
    <property type="entry name" value="Aminoglycoside_PTrfase"/>
</dbReference>
<comment type="caution">
    <text evidence="2">The sequence shown here is derived from an EMBL/GenBank/DDBJ whole genome shotgun (WGS) entry which is preliminary data.</text>
</comment>
<proteinExistence type="predicted"/>
<reference evidence="2" key="1">
    <citation type="submission" date="2022-12" db="EMBL/GenBank/DDBJ databases">
        <title>New Phytohabitans aurantiacus sp. RD004123 nov., an actinomycete isolated from soil.</title>
        <authorList>
            <person name="Triningsih D.W."/>
            <person name="Harunari E."/>
            <person name="Igarashi Y."/>
        </authorList>
    </citation>
    <scope>NUCLEOTIDE SEQUENCE</scope>
    <source>
        <strain evidence="2">RD004123</strain>
    </source>
</reference>
<protein>
    <recommendedName>
        <fullName evidence="1">Aminoglycoside phosphotransferase domain-containing protein</fullName>
    </recommendedName>
</protein>
<dbReference type="SUPFAM" id="SSF56112">
    <property type="entry name" value="Protein kinase-like (PK-like)"/>
    <property type="match status" value="1"/>
</dbReference>
<feature type="domain" description="Aminoglycoside phosphotransferase" evidence="1">
    <location>
        <begin position="90"/>
        <end position="169"/>
    </location>
</feature>
<organism evidence="2 3">
    <name type="scientific">Phytohabitans aurantiacus</name>
    <dbReference type="NCBI Taxonomy" id="3016789"/>
    <lineage>
        <taxon>Bacteria</taxon>
        <taxon>Bacillati</taxon>
        <taxon>Actinomycetota</taxon>
        <taxon>Actinomycetes</taxon>
        <taxon>Micromonosporales</taxon>
        <taxon>Micromonosporaceae</taxon>
    </lineage>
</organism>
<dbReference type="InterPro" id="IPR011009">
    <property type="entry name" value="Kinase-like_dom_sf"/>
</dbReference>
<keyword evidence="3" id="KW-1185">Reference proteome</keyword>
<dbReference type="Gene3D" id="3.90.1200.10">
    <property type="match status" value="1"/>
</dbReference>
<dbReference type="Proteomes" id="UP001144280">
    <property type="component" value="Unassembled WGS sequence"/>
</dbReference>
<evidence type="ECO:0000313" key="2">
    <source>
        <dbReference type="EMBL" id="GLH99250.1"/>
    </source>
</evidence>
<sequence>MTATRPAGPLLGAGREADVFAIDEARVLRRYRNGGDVTAEAAVMAHVGGLGYPVPRVFEARGADMVLERLSGGTMLAAFQDGALGLDEGAGMLADLHRRLHALPPRLGRRPDDRVIHLDLHPENVIVTPTGPVVIDWRNGTEGPADLDVAATAVILAQAALDPALGLADLARALLTGFLGRLGAVPQDALDAAIARRACDPTMGIAELDRLPAVAALIRVAC</sequence>
<evidence type="ECO:0000313" key="3">
    <source>
        <dbReference type="Proteomes" id="UP001144280"/>
    </source>
</evidence>
<gene>
    <name evidence="2" type="ORF">Pa4123_45250</name>
</gene>
<dbReference type="RefSeq" id="WP_281898768.1">
    <property type="nucleotide sequence ID" value="NZ_BSDI01000021.1"/>
</dbReference>
<name>A0ABQ5QXK2_9ACTN</name>
<dbReference type="EMBL" id="BSDI01000021">
    <property type="protein sequence ID" value="GLH99250.1"/>
    <property type="molecule type" value="Genomic_DNA"/>
</dbReference>
<dbReference type="Pfam" id="PF01636">
    <property type="entry name" value="APH"/>
    <property type="match status" value="1"/>
</dbReference>